<sequence length="718" mass="78733">MGSTLLTISALAVVSSLQVEDVRSQTRLQPFQNLPVDHDILDPELQGSIANALKTIADDEKLVEVDRAVFMQDGMTITRSSPHEVQQEVNRHSAWELVAEDLVRKRFGNSSAAKGLEALLGEARAAEVSMTDWQHLALAIAALTPKNVLGKEAGPSHAFPARHVVRNSIGGAPQGQHSYESYQAMEDQWNEWTILCIVGLIGIMLTSIVTANRRSQPGKMSHLLELETRWKLTGSSTAGHLSLLRQAAQAAQAPPMPSSSQDLSVWEATVNLFSCLVGTGLLAMPYAFSLAGLVAAPLVLIFVTCSAYTAHLMVWAMEAEENRRGVPSGRLAFGLDWSALAHAAFGSKAKKLVELFLIVELWGYLLSTVVCASLNISQLGIATKPAVALSVTGAFALTFVPAKLLTKVNVLSNLVYIASALMFVATGLMLPQKAPPSEIQTVKPHGLLAAAGILIFSPAGHSFYPRLIQQMEEPSKFPCCIKWAYAGACVVYLLIAVPGYMLFGDAAQPSAVRNIDANGELSWCPKVWIGAWCHCLTFGLGLGDLQHLTVFELKEAIWRQSKTWAPCWQRLIEDREILDTEVLGELYENQVVLQLVVTADPWDLLLSRPQPQQNCSPPTKEEVRCSARRSFYYYHEETQELRVRKPIARSPPEPGAIARQQKVIEAMEAMASQDLDQALQLIQRLFDAIEVEPGPWKTEDGTCSISSVRIWLRPPPPR</sequence>
<keyword evidence="2 5" id="KW-0812">Transmembrane</keyword>
<dbReference type="InterPro" id="IPR013057">
    <property type="entry name" value="AA_transpt_TM"/>
</dbReference>
<evidence type="ECO:0000259" key="7">
    <source>
        <dbReference type="Pfam" id="PF01490"/>
    </source>
</evidence>
<feature type="transmembrane region" description="Helical" evidence="5">
    <location>
        <begin position="192"/>
        <end position="211"/>
    </location>
</feature>
<feature type="transmembrane region" description="Helical" evidence="5">
    <location>
        <begin position="442"/>
        <end position="463"/>
    </location>
</feature>
<dbReference type="Proteomes" id="UP001642484">
    <property type="component" value="Unassembled WGS sequence"/>
</dbReference>
<dbReference type="Pfam" id="PF01490">
    <property type="entry name" value="Aa_trans"/>
    <property type="match status" value="1"/>
</dbReference>
<keyword evidence="4 5" id="KW-0472">Membrane</keyword>
<proteinExistence type="predicted"/>
<feature type="chain" id="PRO_5046609965" description="Amino acid transporter transmembrane domain-containing protein" evidence="6">
    <location>
        <begin position="17"/>
        <end position="718"/>
    </location>
</feature>
<evidence type="ECO:0000313" key="9">
    <source>
        <dbReference type="Proteomes" id="UP001642484"/>
    </source>
</evidence>
<evidence type="ECO:0000256" key="3">
    <source>
        <dbReference type="ARBA" id="ARBA00022989"/>
    </source>
</evidence>
<comment type="caution">
    <text evidence="8">The sequence shown here is derived from an EMBL/GenBank/DDBJ whole genome shotgun (WGS) entry which is preliminary data.</text>
</comment>
<name>A0ABP0SQC7_9DINO</name>
<feature type="domain" description="Amino acid transporter transmembrane" evidence="7">
    <location>
        <begin position="263"/>
        <end position="519"/>
    </location>
</feature>
<keyword evidence="3 5" id="KW-1133">Transmembrane helix</keyword>
<organism evidence="8 9">
    <name type="scientific">Durusdinium trenchii</name>
    <dbReference type="NCBI Taxonomy" id="1381693"/>
    <lineage>
        <taxon>Eukaryota</taxon>
        <taxon>Sar</taxon>
        <taxon>Alveolata</taxon>
        <taxon>Dinophyceae</taxon>
        <taxon>Suessiales</taxon>
        <taxon>Symbiodiniaceae</taxon>
        <taxon>Durusdinium</taxon>
    </lineage>
</organism>
<reference evidence="8 9" key="1">
    <citation type="submission" date="2024-02" db="EMBL/GenBank/DDBJ databases">
        <authorList>
            <person name="Chen Y."/>
            <person name="Shah S."/>
            <person name="Dougan E. K."/>
            <person name="Thang M."/>
            <person name="Chan C."/>
        </authorList>
    </citation>
    <scope>NUCLEOTIDE SEQUENCE [LARGE SCALE GENOMIC DNA]</scope>
</reference>
<feature type="transmembrane region" description="Helical" evidence="5">
    <location>
        <begin position="352"/>
        <end position="374"/>
    </location>
</feature>
<evidence type="ECO:0000256" key="1">
    <source>
        <dbReference type="ARBA" id="ARBA00004141"/>
    </source>
</evidence>
<keyword evidence="9" id="KW-1185">Reference proteome</keyword>
<protein>
    <recommendedName>
        <fullName evidence="7">Amino acid transporter transmembrane domain-containing protein</fullName>
    </recommendedName>
</protein>
<feature type="transmembrane region" description="Helical" evidence="5">
    <location>
        <begin position="483"/>
        <end position="503"/>
    </location>
</feature>
<comment type="subcellular location">
    <subcellularLocation>
        <location evidence="1">Membrane</location>
        <topology evidence="1">Multi-pass membrane protein</topology>
    </subcellularLocation>
</comment>
<feature type="transmembrane region" description="Helical" evidence="5">
    <location>
        <begin position="410"/>
        <end position="430"/>
    </location>
</feature>
<accession>A0ABP0SQC7</accession>
<feature type="signal peptide" evidence="6">
    <location>
        <begin position="1"/>
        <end position="16"/>
    </location>
</feature>
<evidence type="ECO:0000256" key="5">
    <source>
        <dbReference type="SAM" id="Phobius"/>
    </source>
</evidence>
<keyword evidence="6" id="KW-0732">Signal</keyword>
<evidence type="ECO:0000256" key="4">
    <source>
        <dbReference type="ARBA" id="ARBA00023136"/>
    </source>
</evidence>
<dbReference type="PANTHER" id="PTHR22950">
    <property type="entry name" value="AMINO ACID TRANSPORTER"/>
    <property type="match status" value="1"/>
</dbReference>
<feature type="transmembrane region" description="Helical" evidence="5">
    <location>
        <begin position="294"/>
        <end position="316"/>
    </location>
</feature>
<dbReference type="EMBL" id="CAXAMN010028027">
    <property type="protein sequence ID" value="CAK9114596.1"/>
    <property type="molecule type" value="Genomic_DNA"/>
</dbReference>
<feature type="transmembrane region" description="Helical" evidence="5">
    <location>
        <begin position="386"/>
        <end position="404"/>
    </location>
</feature>
<evidence type="ECO:0000256" key="2">
    <source>
        <dbReference type="ARBA" id="ARBA00022692"/>
    </source>
</evidence>
<feature type="transmembrane region" description="Helical" evidence="5">
    <location>
        <begin position="265"/>
        <end position="288"/>
    </location>
</feature>
<evidence type="ECO:0000313" key="8">
    <source>
        <dbReference type="EMBL" id="CAK9114596.1"/>
    </source>
</evidence>
<gene>
    <name evidence="8" type="ORF">CCMP2556_LOCUS52983</name>
</gene>
<evidence type="ECO:0000256" key="6">
    <source>
        <dbReference type="SAM" id="SignalP"/>
    </source>
</evidence>
<dbReference type="PANTHER" id="PTHR22950:SF349">
    <property type="entry name" value="AMINO ACID TRANSPORTER TRANSMEMBRANE DOMAIN-CONTAINING PROTEIN"/>
    <property type="match status" value="1"/>
</dbReference>